<dbReference type="AlphaFoldDB" id="A0A4Q9QQG6"/>
<proteinExistence type="predicted"/>
<reference evidence="1 2" key="1">
    <citation type="submission" date="2018-06" db="EMBL/GenBank/DDBJ databases">
        <title>Three novel Pseudomonas species isolated from symptomatic oak.</title>
        <authorList>
            <person name="Bueno-Gonzalez V."/>
            <person name="Brady C."/>
        </authorList>
    </citation>
    <scope>NUCLEOTIDE SEQUENCE [LARGE SCALE GENOMIC DNA]</scope>
    <source>
        <strain evidence="1 2">P9A</strain>
    </source>
</reference>
<dbReference type="Proteomes" id="UP000292302">
    <property type="component" value="Unassembled WGS sequence"/>
</dbReference>
<organism evidence="1 2">
    <name type="scientific">Phytopseudomonas daroniae</name>
    <dbReference type="NCBI Taxonomy" id="2487519"/>
    <lineage>
        <taxon>Bacteria</taxon>
        <taxon>Pseudomonadati</taxon>
        <taxon>Pseudomonadota</taxon>
        <taxon>Gammaproteobacteria</taxon>
        <taxon>Pseudomonadales</taxon>
        <taxon>Pseudomonadaceae</taxon>
        <taxon>Phytopseudomonas</taxon>
    </lineage>
</organism>
<sequence>MARHFAQEKAPLQQPAMGPWFTERQLARVMFRPLSRFSAWFSW</sequence>
<gene>
    <name evidence="1" type="ORF">DNK06_08680</name>
</gene>
<keyword evidence="2" id="KW-1185">Reference proteome</keyword>
<accession>A0A4Q9QQG6</accession>
<evidence type="ECO:0000313" key="1">
    <source>
        <dbReference type="EMBL" id="TBU81178.1"/>
    </source>
</evidence>
<evidence type="ECO:0000313" key="2">
    <source>
        <dbReference type="Proteomes" id="UP000292302"/>
    </source>
</evidence>
<protein>
    <submittedName>
        <fullName evidence="1">Uncharacterized protein</fullName>
    </submittedName>
</protein>
<comment type="caution">
    <text evidence="1">The sequence shown here is derived from an EMBL/GenBank/DDBJ whole genome shotgun (WGS) entry which is preliminary data.</text>
</comment>
<name>A0A4Q9QQG6_9GAMM</name>
<dbReference type="EMBL" id="QJUI01000006">
    <property type="protein sequence ID" value="TBU81178.1"/>
    <property type="molecule type" value="Genomic_DNA"/>
</dbReference>